<dbReference type="InParanoid" id="A0A067M4M6"/>
<dbReference type="Pfam" id="PF00583">
    <property type="entry name" value="Acetyltransf_1"/>
    <property type="match status" value="1"/>
</dbReference>
<sequence>MSAYRIRRAAPDDEPALSRICLLTGDAGVSAEPLFSRPELIGLVYAVPYLHLSNSFAFVLCTTDPDPSSLDLPGASAEEEGEERVVGYILGTFDTRAYEAELEQTWWPALREKYPIPTDTTHAYTPEDIKYISKFARPDTTNPDIAATYRAHMHIDLLPEAQRKGWGRRMIAVAADEVRKNGGRYLFLGIDPRNQAAAAFYLKVGFTRMEGHDNYFVSDTHTWEQRA</sequence>
<name>A0A067M4M6_BOTB1</name>
<proteinExistence type="predicted"/>
<dbReference type="EMBL" id="KL198065">
    <property type="protein sequence ID" value="KDQ10723.1"/>
    <property type="molecule type" value="Genomic_DNA"/>
</dbReference>
<dbReference type="PANTHER" id="PTHR13170:SF16">
    <property type="entry name" value="PROTEIN O-GLCNACASE"/>
    <property type="match status" value="1"/>
</dbReference>
<dbReference type="GO" id="GO:0009100">
    <property type="term" value="P:glycoprotein metabolic process"/>
    <property type="evidence" value="ECO:0007669"/>
    <property type="project" value="TreeGrafter"/>
</dbReference>
<dbReference type="InterPro" id="IPR016181">
    <property type="entry name" value="Acyl_CoA_acyltransferase"/>
</dbReference>
<reference evidence="3" key="1">
    <citation type="journal article" date="2014" name="Proc. Natl. Acad. Sci. U.S.A.">
        <title>Extensive sampling of basidiomycete genomes demonstrates inadequacy of the white-rot/brown-rot paradigm for wood decay fungi.</title>
        <authorList>
            <person name="Riley R."/>
            <person name="Salamov A.A."/>
            <person name="Brown D.W."/>
            <person name="Nagy L.G."/>
            <person name="Floudas D."/>
            <person name="Held B.W."/>
            <person name="Levasseur A."/>
            <person name="Lombard V."/>
            <person name="Morin E."/>
            <person name="Otillar R."/>
            <person name="Lindquist E.A."/>
            <person name="Sun H."/>
            <person name="LaButti K.M."/>
            <person name="Schmutz J."/>
            <person name="Jabbour D."/>
            <person name="Luo H."/>
            <person name="Baker S.E."/>
            <person name="Pisabarro A.G."/>
            <person name="Walton J.D."/>
            <person name="Blanchette R.A."/>
            <person name="Henrissat B."/>
            <person name="Martin F."/>
            <person name="Cullen D."/>
            <person name="Hibbett D.S."/>
            <person name="Grigoriev I.V."/>
        </authorList>
    </citation>
    <scope>NUCLEOTIDE SEQUENCE [LARGE SCALE GENOMIC DNA]</scope>
    <source>
        <strain evidence="3">FD-172 SS1</strain>
    </source>
</reference>
<evidence type="ECO:0000259" key="1">
    <source>
        <dbReference type="PROSITE" id="PS51186"/>
    </source>
</evidence>
<gene>
    <name evidence="2" type="ORF">BOTBODRAFT_115385</name>
</gene>
<dbReference type="SUPFAM" id="SSF55729">
    <property type="entry name" value="Acyl-CoA N-acyltransferases (Nat)"/>
    <property type="match status" value="1"/>
</dbReference>
<dbReference type="PROSITE" id="PS51186">
    <property type="entry name" value="GNAT"/>
    <property type="match status" value="1"/>
</dbReference>
<dbReference type="GO" id="GO:0016747">
    <property type="term" value="F:acyltransferase activity, transferring groups other than amino-acyl groups"/>
    <property type="evidence" value="ECO:0007669"/>
    <property type="project" value="InterPro"/>
</dbReference>
<dbReference type="Proteomes" id="UP000027195">
    <property type="component" value="Unassembled WGS sequence"/>
</dbReference>
<dbReference type="InterPro" id="IPR000182">
    <property type="entry name" value="GNAT_dom"/>
</dbReference>
<evidence type="ECO:0000313" key="2">
    <source>
        <dbReference type="EMBL" id="KDQ10723.1"/>
    </source>
</evidence>
<dbReference type="InterPro" id="IPR051822">
    <property type="entry name" value="Glycosyl_Hydrolase_84"/>
</dbReference>
<dbReference type="Gene3D" id="3.40.630.30">
    <property type="match status" value="1"/>
</dbReference>
<dbReference type="PANTHER" id="PTHR13170">
    <property type="entry name" value="O-GLCNACASE"/>
    <property type="match status" value="1"/>
</dbReference>
<evidence type="ECO:0000313" key="3">
    <source>
        <dbReference type="Proteomes" id="UP000027195"/>
    </source>
</evidence>
<dbReference type="CDD" id="cd04301">
    <property type="entry name" value="NAT_SF"/>
    <property type="match status" value="1"/>
</dbReference>
<feature type="domain" description="N-acetyltransferase" evidence="1">
    <location>
        <begin position="93"/>
        <end position="227"/>
    </location>
</feature>
<organism evidence="2 3">
    <name type="scientific">Botryobasidium botryosum (strain FD-172 SS1)</name>
    <dbReference type="NCBI Taxonomy" id="930990"/>
    <lineage>
        <taxon>Eukaryota</taxon>
        <taxon>Fungi</taxon>
        <taxon>Dikarya</taxon>
        <taxon>Basidiomycota</taxon>
        <taxon>Agaricomycotina</taxon>
        <taxon>Agaricomycetes</taxon>
        <taxon>Cantharellales</taxon>
        <taxon>Botryobasidiaceae</taxon>
        <taxon>Botryobasidium</taxon>
    </lineage>
</organism>
<accession>A0A067M4M6</accession>
<dbReference type="OrthoDB" id="9975416at2759"/>
<keyword evidence="3" id="KW-1185">Reference proteome</keyword>
<dbReference type="GO" id="GO:0016231">
    <property type="term" value="F:beta-N-acetylglucosaminidase activity"/>
    <property type="evidence" value="ECO:0007669"/>
    <property type="project" value="TreeGrafter"/>
</dbReference>
<dbReference type="AlphaFoldDB" id="A0A067M4M6"/>
<dbReference type="HOGENOM" id="CLU_086044_1_0_1"/>
<dbReference type="STRING" id="930990.A0A067M4M6"/>
<protein>
    <recommendedName>
        <fullName evidence="1">N-acetyltransferase domain-containing protein</fullName>
    </recommendedName>
</protein>